<dbReference type="InterPro" id="IPR004027">
    <property type="entry name" value="SEC_C_motif"/>
</dbReference>
<evidence type="ECO:0000313" key="1">
    <source>
        <dbReference type="EMBL" id="TYP68369.1"/>
    </source>
</evidence>
<dbReference type="AlphaFoldDB" id="A0A5S5BMN8"/>
<gene>
    <name evidence="1" type="ORF">BCM02_11954</name>
</gene>
<name>A0A5S5BMN8_9BACL</name>
<reference evidence="1 2" key="1">
    <citation type="submission" date="2019-07" db="EMBL/GenBank/DDBJ databases">
        <title>Genomic Encyclopedia of Type Strains, Phase III (KMG-III): the genomes of soil and plant-associated and newly described type strains.</title>
        <authorList>
            <person name="Whitman W."/>
        </authorList>
    </citation>
    <scope>NUCLEOTIDE SEQUENCE [LARGE SCALE GENOMIC DNA]</scope>
    <source>
        <strain evidence="1 2">BL24</strain>
    </source>
</reference>
<dbReference type="EMBL" id="VNHS01000019">
    <property type="protein sequence ID" value="TYP68369.1"/>
    <property type="molecule type" value="Genomic_DNA"/>
</dbReference>
<dbReference type="Gene3D" id="3.10.450.50">
    <property type="match status" value="1"/>
</dbReference>
<evidence type="ECO:0000313" key="2">
    <source>
        <dbReference type="Proteomes" id="UP000323257"/>
    </source>
</evidence>
<dbReference type="SUPFAM" id="SSF103642">
    <property type="entry name" value="Sec-C motif"/>
    <property type="match status" value="1"/>
</dbReference>
<accession>A0A5S5BMN8</accession>
<keyword evidence="2" id="KW-1185">Reference proteome</keyword>
<organism evidence="1 2">
    <name type="scientific">Paenibacillus methanolicus</name>
    <dbReference type="NCBI Taxonomy" id="582686"/>
    <lineage>
        <taxon>Bacteria</taxon>
        <taxon>Bacillati</taxon>
        <taxon>Bacillota</taxon>
        <taxon>Bacilli</taxon>
        <taxon>Bacillales</taxon>
        <taxon>Paenibacillaceae</taxon>
        <taxon>Paenibacillus</taxon>
    </lineage>
</organism>
<proteinExistence type="predicted"/>
<dbReference type="RefSeq" id="WP_222871045.1">
    <property type="nucleotide sequence ID" value="NZ_VNHS01000019.1"/>
</dbReference>
<comment type="caution">
    <text evidence="1">The sequence shown here is derived from an EMBL/GenBank/DDBJ whole genome shotgun (WGS) entry which is preliminary data.</text>
</comment>
<dbReference type="Pfam" id="PF02810">
    <property type="entry name" value="SEC-C"/>
    <property type="match status" value="1"/>
</dbReference>
<sequence length="154" mass="17109">MTKWGRNELCHCGSGLKYKRCHLGKDEQAAGSGTSSAAPAIDPTTIDIHEMIEGLTWSSEAYRELSNELVTNMQGRYEPDTVYFAVFLWNRFSSETQPVYRKSGVYCAAIEFFFNGGTMAELASKYEVSSSTMSKRYQEVFDFALSLSFGAGSA</sequence>
<dbReference type="Proteomes" id="UP000323257">
    <property type="component" value="Unassembled WGS sequence"/>
</dbReference>
<protein>
    <submittedName>
        <fullName evidence="1">SEC-C motif-containing protein</fullName>
    </submittedName>
</protein>